<dbReference type="PATRIC" id="fig|1202536.3.peg.32"/>
<evidence type="ECO:0000313" key="2">
    <source>
        <dbReference type="Proteomes" id="UP000003932"/>
    </source>
</evidence>
<reference evidence="1 2" key="1">
    <citation type="journal article" date="2012" name="Mol. Biol. Evol.">
        <title>Genome reduction and co-evolution between the primary and secondary bacterial symbionts of psyllids.</title>
        <authorList>
            <person name="Sloan D.B."/>
            <person name="Moran N.A."/>
        </authorList>
    </citation>
    <scope>NUCLEOTIDE SEQUENCE [LARGE SCALE GENOMIC DNA]</scope>
    <source>
        <strain evidence="1 2">CE</strain>
    </source>
</reference>
<evidence type="ECO:0000313" key="1">
    <source>
        <dbReference type="EMBL" id="AFP83507.1"/>
    </source>
</evidence>
<gene>
    <name evidence="1" type="ORF">A33U_033</name>
</gene>
<dbReference type="RefSeq" id="WP_014886808.1">
    <property type="nucleotide sequence ID" value="NC_018414.1"/>
</dbReference>
<dbReference type="KEGG" id="cru:A33U_033"/>
<sequence>MYDIFNNIFNNIFRFYNLFFFFKKKIKIFFLNLNIKKNILSKIKNYIKLIYNKYK</sequence>
<dbReference type="EMBL" id="CP003541">
    <property type="protein sequence ID" value="AFP83507.1"/>
    <property type="molecule type" value="Genomic_DNA"/>
</dbReference>
<proteinExistence type="predicted"/>
<accession>J7GS14</accession>
<dbReference type="AlphaFoldDB" id="J7GS14"/>
<dbReference type="HOGENOM" id="CLU_3023429_0_0_6"/>
<name>J7GS14_CARRU</name>
<organism evidence="1 2">
    <name type="scientific">Candidatus Carsonella ruddii CE isolate Thao2000</name>
    <dbReference type="NCBI Taxonomy" id="1202536"/>
    <lineage>
        <taxon>Bacteria</taxon>
        <taxon>Pseudomonadati</taxon>
        <taxon>Pseudomonadota</taxon>
        <taxon>Gammaproteobacteria</taxon>
        <taxon>Oceanospirillales</taxon>
        <taxon>Halomonadaceae</taxon>
        <taxon>Zymobacter group</taxon>
        <taxon>Candidatus Carsonella</taxon>
    </lineage>
</organism>
<protein>
    <submittedName>
        <fullName evidence="1">Uncharacterized protein</fullName>
    </submittedName>
</protein>
<dbReference type="Proteomes" id="UP000003932">
    <property type="component" value="Chromosome"/>
</dbReference>
<dbReference type="STRING" id="1202536.A33U_033"/>